<dbReference type="EMBL" id="JAPUUL010001633">
    <property type="protein sequence ID" value="KAJ8126931.1"/>
    <property type="molecule type" value="Genomic_DNA"/>
</dbReference>
<proteinExistence type="predicted"/>
<evidence type="ECO:0000313" key="2">
    <source>
        <dbReference type="Proteomes" id="UP001153332"/>
    </source>
</evidence>
<protein>
    <submittedName>
        <fullName evidence="1">Uncharacterized protein</fullName>
    </submittedName>
</protein>
<keyword evidence="2" id="KW-1185">Reference proteome</keyword>
<gene>
    <name evidence="1" type="ORF">O1611_g6707</name>
</gene>
<name>A0ACC2JHN1_9PEZI</name>
<organism evidence="1 2">
    <name type="scientific">Lasiodiplodia mahajangana</name>
    <dbReference type="NCBI Taxonomy" id="1108764"/>
    <lineage>
        <taxon>Eukaryota</taxon>
        <taxon>Fungi</taxon>
        <taxon>Dikarya</taxon>
        <taxon>Ascomycota</taxon>
        <taxon>Pezizomycotina</taxon>
        <taxon>Dothideomycetes</taxon>
        <taxon>Dothideomycetes incertae sedis</taxon>
        <taxon>Botryosphaeriales</taxon>
        <taxon>Botryosphaeriaceae</taxon>
        <taxon>Lasiodiplodia</taxon>
    </lineage>
</organism>
<reference evidence="1" key="1">
    <citation type="submission" date="2022-12" db="EMBL/GenBank/DDBJ databases">
        <title>Genome Sequence of Lasiodiplodia mahajangana.</title>
        <authorList>
            <person name="Buettner E."/>
        </authorList>
    </citation>
    <scope>NUCLEOTIDE SEQUENCE</scope>
    <source>
        <strain evidence="1">VT137</strain>
    </source>
</reference>
<sequence>MGMMDGMAVSPSLHLVTTTRVTMMNMAGEEVDSVRRLTEHYVQLQTHRSSLSENFKKTQIQRARVRELQRSKDEADEDFMAAARALLPDNAQLHQLHRLFTAMHSARLEYQEAEQHLGQSMDEIYHAQEDLESREGAFYSTAMGALGPQLIDNVSGQDNHANNIVDLTLRGITGDRPETFHPLYEQLRAAFGELQLARELLVNTQMKRKALHARKTQPVSEDTLAMLETYGDAGKKKALELRAMPILTKDDIEQLQLWDELEQDARRDIEIYTEKVRILQQECRENGVLPSSSEFQQEGFGLDSFYRDEIRLAPSPFDSNDGSASLAHPVFPLLHSNPTHLLHAFPQTAMQSLKLALQLPVHAPIRAKQVKEAAHEVNMHSLLSTTEGDEKSEYINRWLLHKLHHSAMEAELLWTTFRSRLKILDIDRWQHDVLYFWWRDGVFDVSPTDISGNDTDKASKFVSSCTESRTESNTFSHSDPRPPNNRDFHD</sequence>
<evidence type="ECO:0000313" key="1">
    <source>
        <dbReference type="EMBL" id="KAJ8126931.1"/>
    </source>
</evidence>
<comment type="caution">
    <text evidence="1">The sequence shown here is derived from an EMBL/GenBank/DDBJ whole genome shotgun (WGS) entry which is preliminary data.</text>
</comment>
<dbReference type="Proteomes" id="UP001153332">
    <property type="component" value="Unassembled WGS sequence"/>
</dbReference>
<accession>A0ACC2JHN1</accession>